<dbReference type="EMBL" id="FXSZ01000011">
    <property type="protein sequence ID" value="SMO79045.1"/>
    <property type="molecule type" value="Genomic_DNA"/>
</dbReference>
<keyword evidence="2" id="KW-1185">Reference proteome</keyword>
<evidence type="ECO:0000313" key="2">
    <source>
        <dbReference type="Proteomes" id="UP000315971"/>
    </source>
</evidence>
<dbReference type="InterPro" id="IPR036696">
    <property type="entry name" value="YdfO-like_sf"/>
</dbReference>
<organism evidence="1 2">
    <name type="scientific">Solitalea koreensis</name>
    <dbReference type="NCBI Taxonomy" id="543615"/>
    <lineage>
        <taxon>Bacteria</taxon>
        <taxon>Pseudomonadati</taxon>
        <taxon>Bacteroidota</taxon>
        <taxon>Sphingobacteriia</taxon>
        <taxon>Sphingobacteriales</taxon>
        <taxon>Sphingobacteriaceae</taxon>
        <taxon>Solitalea</taxon>
    </lineage>
</organism>
<dbReference type="OrthoDB" id="1550456at2"/>
<dbReference type="Proteomes" id="UP000315971">
    <property type="component" value="Unassembled WGS sequence"/>
</dbReference>
<protein>
    <submittedName>
        <fullName evidence="1">Uncharacterized conserved protein YbcV, DUF1398 family</fullName>
    </submittedName>
</protein>
<dbReference type="Pfam" id="PF07166">
    <property type="entry name" value="DUF1398"/>
    <property type="match status" value="1"/>
</dbReference>
<dbReference type="AlphaFoldDB" id="A0A521E594"/>
<reference evidence="1 2" key="1">
    <citation type="submission" date="2017-05" db="EMBL/GenBank/DDBJ databases">
        <authorList>
            <person name="Varghese N."/>
            <person name="Submissions S."/>
        </authorList>
    </citation>
    <scope>NUCLEOTIDE SEQUENCE [LARGE SCALE GENOMIC DNA]</scope>
    <source>
        <strain evidence="1 2">DSM 21342</strain>
    </source>
</reference>
<proteinExistence type="predicted"/>
<name>A0A521E594_9SPHI</name>
<dbReference type="SUPFAM" id="SSF160419">
    <property type="entry name" value="YdfO-like"/>
    <property type="match status" value="1"/>
</dbReference>
<evidence type="ECO:0000313" key="1">
    <source>
        <dbReference type="EMBL" id="SMO79045.1"/>
    </source>
</evidence>
<dbReference type="InterPro" id="IPR009833">
    <property type="entry name" value="DUF1398"/>
</dbReference>
<dbReference type="RefSeq" id="WP_142604576.1">
    <property type="nucleotide sequence ID" value="NZ_FXSZ01000011.1"/>
</dbReference>
<dbReference type="Gene3D" id="3.30.1810.10">
    <property type="entry name" value="YdfO-like"/>
    <property type="match status" value="1"/>
</dbReference>
<accession>A0A521E594</accession>
<sequence length="130" mass="14959">MFTIDQIKEAHSKVKTGADFPSYVQNLIKLGVIHYSTHVEDGHTEYVGENNYRVQSNSSYPTLNIAEKSELEKFKDNLKNHQQGETDYFTFCRQSAALGVDKWIVDMIQMTCTYYDKIGDVMLVEEIPKP</sequence>
<gene>
    <name evidence="1" type="ORF">SAMN06265350_11137</name>
</gene>